<dbReference type="HOGENOM" id="CLU_029328_0_0_10"/>
<name>I4AN19_BERLS</name>
<accession>I4AN19</accession>
<dbReference type="SUPFAM" id="SSF52540">
    <property type="entry name" value="P-loop containing nucleoside triphosphate hydrolases"/>
    <property type="match status" value="1"/>
</dbReference>
<dbReference type="AlphaFoldDB" id="I4AN19"/>
<protein>
    <recommendedName>
        <fullName evidence="2">ATPase AAA-type core domain-containing protein</fullName>
    </recommendedName>
</protein>
<dbReference type="KEGG" id="fli:Fleli_3013"/>
<feature type="coiled-coil region" evidence="1">
    <location>
        <begin position="604"/>
        <end position="631"/>
    </location>
</feature>
<evidence type="ECO:0000259" key="2">
    <source>
        <dbReference type="Pfam" id="PF13304"/>
    </source>
</evidence>
<dbReference type="InterPro" id="IPR003959">
    <property type="entry name" value="ATPase_AAA_core"/>
</dbReference>
<organism evidence="3 4">
    <name type="scientific">Bernardetia litoralis (strain ATCC 23117 / DSM 6794 / NBRC 15988 / NCIMB 1366 / Fx l1 / Sio-4)</name>
    <name type="common">Flexibacter litoralis</name>
    <dbReference type="NCBI Taxonomy" id="880071"/>
    <lineage>
        <taxon>Bacteria</taxon>
        <taxon>Pseudomonadati</taxon>
        <taxon>Bacteroidota</taxon>
        <taxon>Cytophagia</taxon>
        <taxon>Cytophagales</taxon>
        <taxon>Bernardetiaceae</taxon>
        <taxon>Bernardetia</taxon>
    </lineage>
</organism>
<dbReference type="Gene3D" id="3.40.50.300">
    <property type="entry name" value="P-loop containing nucleotide triphosphate hydrolases"/>
    <property type="match status" value="1"/>
</dbReference>
<dbReference type="GO" id="GO:0005524">
    <property type="term" value="F:ATP binding"/>
    <property type="evidence" value="ECO:0007669"/>
    <property type="project" value="InterPro"/>
</dbReference>
<reference evidence="4" key="1">
    <citation type="submission" date="2012-06" db="EMBL/GenBank/DDBJ databases">
        <title>The complete genome of Flexibacter litoralis DSM 6794.</title>
        <authorList>
            <person name="Lucas S."/>
            <person name="Copeland A."/>
            <person name="Lapidus A."/>
            <person name="Glavina del Rio T."/>
            <person name="Dalin E."/>
            <person name="Tice H."/>
            <person name="Bruce D."/>
            <person name="Goodwin L."/>
            <person name="Pitluck S."/>
            <person name="Peters L."/>
            <person name="Ovchinnikova G."/>
            <person name="Lu M."/>
            <person name="Kyrpides N."/>
            <person name="Mavromatis K."/>
            <person name="Ivanova N."/>
            <person name="Brettin T."/>
            <person name="Detter J.C."/>
            <person name="Han C."/>
            <person name="Larimer F."/>
            <person name="Land M."/>
            <person name="Hauser L."/>
            <person name="Markowitz V."/>
            <person name="Cheng J.-F."/>
            <person name="Hugenholtz P."/>
            <person name="Woyke T."/>
            <person name="Wu D."/>
            <person name="Spring S."/>
            <person name="Lang E."/>
            <person name="Kopitz M."/>
            <person name="Brambilla E."/>
            <person name="Klenk H.-P."/>
            <person name="Eisen J.A."/>
        </authorList>
    </citation>
    <scope>NUCLEOTIDE SEQUENCE [LARGE SCALE GENOMIC DNA]</scope>
    <source>
        <strain evidence="4">ATCC 23117 / DSM 6794 / NBRC 15988 / NCIMB 1366 / Sio-4</strain>
    </source>
</reference>
<dbReference type="EMBL" id="CP003345">
    <property type="protein sequence ID" value="AFM05354.1"/>
    <property type="molecule type" value="Genomic_DNA"/>
</dbReference>
<evidence type="ECO:0000256" key="1">
    <source>
        <dbReference type="SAM" id="Coils"/>
    </source>
</evidence>
<keyword evidence="4" id="KW-1185">Reference proteome</keyword>
<proteinExistence type="predicted"/>
<dbReference type="OrthoDB" id="9815944at2"/>
<dbReference type="STRING" id="880071.Fleli_3013"/>
<dbReference type="Pfam" id="PF13304">
    <property type="entry name" value="AAA_21"/>
    <property type="match status" value="1"/>
</dbReference>
<dbReference type="Proteomes" id="UP000006054">
    <property type="component" value="Chromosome"/>
</dbReference>
<dbReference type="InterPro" id="IPR051396">
    <property type="entry name" value="Bact_Antivir_Def_Nuclease"/>
</dbReference>
<sequence length="631" mass="73595">MELLYLWIEDYKNIYRQGFNFSPLYDFEFTPTKEVDGKVIEGTLIDKMNPTERETKEKFYKDFFKDDTTKNTDYGITNVTAIVGENGAGKSSLAEIIRLIRVEGIFEPSPITGTEAKTEFIFITNDFTYHSSKINLLNYNLTQKKTEVNKGLLEEINALNTSQHSLTVFYSDIIDFNWRSRNDFDLSTNNLLQKSAQRHETDTQHQGIISEINALKRDDIIRQIRLFKNNFLREQIPFNTPRKIKLVFHHRNTSVIHLERKYDNFVLKEKLTDWNNSDLKTNIFLHLLTSLSIIAHNFFAFSIEELNNIISDDFVESCNNILEAYDKSLKIRNSHSDDMNPKRVKEFIHIITNLDLKDFEYNSDSISFNLDSLDNDIFDKLYLSPTSLPIFDHEWINNKNQQIFLSTGELAILKLLARLYESFTHRFKIISKNGENASLHISDVQLNYICLIIDEGELGLHPQWQKQYLKILLETLPKIFPNKQIQLILTSHSPFLVSDLPKENVIFLEKEDTTGLCKVSKLDSMKHTFGANIHTLLTDSFFMKGGLVGEFAQSKIDDVIKLLDKSKLEKEEIEHCEMIISMIGEPIVKTMLRKLLDSKRLQKVDEHDDKIERLEKELRKLRGLVNRKTRK</sequence>
<gene>
    <name evidence="3" type="ordered locus">Fleli_3013</name>
</gene>
<dbReference type="InterPro" id="IPR027417">
    <property type="entry name" value="P-loop_NTPase"/>
</dbReference>
<dbReference type="PATRIC" id="fig|880071.3.peg.3009"/>
<feature type="domain" description="ATPase AAA-type core" evidence="2">
    <location>
        <begin position="449"/>
        <end position="498"/>
    </location>
</feature>
<dbReference type="eggNOG" id="COG3950">
    <property type="taxonomic scope" value="Bacteria"/>
</dbReference>
<dbReference type="PANTHER" id="PTHR43581">
    <property type="entry name" value="ATP/GTP PHOSPHATASE"/>
    <property type="match status" value="1"/>
</dbReference>
<dbReference type="GO" id="GO:0016887">
    <property type="term" value="F:ATP hydrolysis activity"/>
    <property type="evidence" value="ECO:0007669"/>
    <property type="project" value="InterPro"/>
</dbReference>
<evidence type="ECO:0000313" key="4">
    <source>
        <dbReference type="Proteomes" id="UP000006054"/>
    </source>
</evidence>
<dbReference type="PANTHER" id="PTHR43581:SF4">
    <property type="entry name" value="ATP_GTP PHOSPHATASE"/>
    <property type="match status" value="1"/>
</dbReference>
<evidence type="ECO:0000313" key="3">
    <source>
        <dbReference type="EMBL" id="AFM05354.1"/>
    </source>
</evidence>
<dbReference type="RefSeq" id="WP_014798788.1">
    <property type="nucleotide sequence ID" value="NC_018018.1"/>
</dbReference>
<keyword evidence="1" id="KW-0175">Coiled coil</keyword>